<feature type="region of interest" description="Interaction with tRNA" evidence="9">
    <location>
        <begin position="173"/>
        <end position="175"/>
    </location>
</feature>
<dbReference type="HAMAP" id="MF_00144">
    <property type="entry name" value="tRNA_thiouridyl_MnmA"/>
    <property type="match status" value="1"/>
</dbReference>
<feature type="region of interest" description="Interaction with target base in tRNA" evidence="9">
    <location>
        <begin position="122"/>
        <end position="124"/>
    </location>
</feature>
<keyword evidence="3 9" id="KW-0819">tRNA processing</keyword>
<evidence type="ECO:0000256" key="6">
    <source>
        <dbReference type="ARBA" id="ARBA00022884"/>
    </source>
</evidence>
<evidence type="ECO:0000313" key="12">
    <source>
        <dbReference type="EMBL" id="HCC42353.1"/>
    </source>
</evidence>
<organism evidence="12 13">
    <name type="scientific">candidate division WWE3 bacterium</name>
    <dbReference type="NCBI Taxonomy" id="2053526"/>
    <lineage>
        <taxon>Bacteria</taxon>
        <taxon>Katanobacteria</taxon>
    </lineage>
</organism>
<comment type="subcellular location">
    <subcellularLocation>
        <location evidence="9">Cytoplasm</location>
    </subcellularLocation>
</comment>
<keyword evidence="2 9" id="KW-0808">Transferase</keyword>
<evidence type="ECO:0000256" key="2">
    <source>
        <dbReference type="ARBA" id="ARBA00022679"/>
    </source>
</evidence>
<evidence type="ECO:0000256" key="5">
    <source>
        <dbReference type="ARBA" id="ARBA00022840"/>
    </source>
</evidence>
<keyword evidence="9" id="KW-0963">Cytoplasm</keyword>
<evidence type="ECO:0000256" key="3">
    <source>
        <dbReference type="ARBA" id="ARBA00022694"/>
    </source>
</evidence>
<dbReference type="GO" id="GO:0005737">
    <property type="term" value="C:cytoplasm"/>
    <property type="evidence" value="ECO:0007669"/>
    <property type="project" value="UniProtKB-SubCell"/>
</dbReference>
<keyword evidence="4 9" id="KW-0547">Nucleotide-binding</keyword>
<dbReference type="Gene3D" id="2.30.30.280">
    <property type="entry name" value="Adenine nucleotide alpha hydrolases-like domains"/>
    <property type="match status" value="1"/>
</dbReference>
<evidence type="ECO:0000259" key="11">
    <source>
        <dbReference type="Pfam" id="PF20259"/>
    </source>
</evidence>
<dbReference type="CDD" id="cd01998">
    <property type="entry name" value="MnmA_TRMU-like"/>
    <property type="match status" value="1"/>
</dbReference>
<evidence type="ECO:0000256" key="1">
    <source>
        <dbReference type="ARBA" id="ARBA00022555"/>
    </source>
</evidence>
<dbReference type="Pfam" id="PF20259">
    <property type="entry name" value="tRNA_Me_trans_M"/>
    <property type="match status" value="1"/>
</dbReference>
<comment type="caution">
    <text evidence="12">The sequence shown here is derived from an EMBL/GenBank/DDBJ whole genome shotgun (WGS) entry which is preliminary data.</text>
</comment>
<dbReference type="Gene3D" id="2.40.30.10">
    <property type="entry name" value="Translation factors"/>
    <property type="match status" value="1"/>
</dbReference>
<keyword evidence="6 9" id="KW-0694">RNA-binding</keyword>
<dbReference type="GO" id="GO:0103016">
    <property type="term" value="F:tRNA-uridine 2-sulfurtransferase activity"/>
    <property type="evidence" value="ECO:0007669"/>
    <property type="project" value="UniProtKB-EC"/>
</dbReference>
<dbReference type="NCBIfam" id="NF001138">
    <property type="entry name" value="PRK00143.1"/>
    <property type="match status" value="1"/>
</dbReference>
<dbReference type="InterPro" id="IPR046884">
    <property type="entry name" value="MnmA-like_central"/>
</dbReference>
<dbReference type="GO" id="GO:0002143">
    <property type="term" value="P:tRNA wobble position uridine thiolation"/>
    <property type="evidence" value="ECO:0007669"/>
    <property type="project" value="TreeGrafter"/>
</dbReference>
<dbReference type="GO" id="GO:0000049">
    <property type="term" value="F:tRNA binding"/>
    <property type="evidence" value="ECO:0007669"/>
    <property type="project" value="UniProtKB-KW"/>
</dbReference>
<comment type="catalytic activity">
    <reaction evidence="8 9">
        <text>S-sulfanyl-L-cysteinyl-[protein] + uridine(34) in tRNA + AH2 + ATP = 2-thiouridine(34) in tRNA + L-cysteinyl-[protein] + A + AMP + diphosphate + H(+)</text>
        <dbReference type="Rhea" id="RHEA:47032"/>
        <dbReference type="Rhea" id="RHEA-COMP:10131"/>
        <dbReference type="Rhea" id="RHEA-COMP:11726"/>
        <dbReference type="Rhea" id="RHEA-COMP:11727"/>
        <dbReference type="Rhea" id="RHEA-COMP:11728"/>
        <dbReference type="ChEBI" id="CHEBI:13193"/>
        <dbReference type="ChEBI" id="CHEBI:15378"/>
        <dbReference type="ChEBI" id="CHEBI:17499"/>
        <dbReference type="ChEBI" id="CHEBI:29950"/>
        <dbReference type="ChEBI" id="CHEBI:30616"/>
        <dbReference type="ChEBI" id="CHEBI:33019"/>
        <dbReference type="ChEBI" id="CHEBI:61963"/>
        <dbReference type="ChEBI" id="CHEBI:65315"/>
        <dbReference type="ChEBI" id="CHEBI:87170"/>
        <dbReference type="ChEBI" id="CHEBI:456215"/>
        <dbReference type="EC" id="2.8.1.13"/>
    </reaction>
</comment>
<comment type="function">
    <text evidence="9">Catalyzes the 2-thiolation of uridine at the wobble position (U34) of tRNA, leading to the formation of s(2)U34.</text>
</comment>
<dbReference type="PANTHER" id="PTHR11933:SF5">
    <property type="entry name" value="MITOCHONDRIAL TRNA-SPECIFIC 2-THIOURIDYLASE 1"/>
    <property type="match status" value="1"/>
</dbReference>
<feature type="site" description="Interaction with tRNA" evidence="9">
    <location>
        <position position="152"/>
    </location>
</feature>
<evidence type="ECO:0000256" key="7">
    <source>
        <dbReference type="ARBA" id="ARBA00023157"/>
    </source>
</evidence>
<reference evidence="12 13" key="1">
    <citation type="journal article" date="2018" name="Nat. Biotechnol.">
        <title>A standardized bacterial taxonomy based on genome phylogeny substantially revises the tree of life.</title>
        <authorList>
            <person name="Parks D.H."/>
            <person name="Chuvochina M."/>
            <person name="Waite D.W."/>
            <person name="Rinke C."/>
            <person name="Skarshewski A."/>
            <person name="Chaumeil P.A."/>
            <person name="Hugenholtz P."/>
        </authorList>
    </citation>
    <scope>NUCLEOTIDE SEQUENCE [LARGE SCALE GENOMIC DNA]</scope>
    <source>
        <strain evidence="12">UBA11701</strain>
    </source>
</reference>
<comment type="similarity">
    <text evidence="9">Belongs to the MnmA/TRMU family.</text>
</comment>
<keyword evidence="5 9" id="KW-0067">ATP-binding</keyword>
<dbReference type="Gene3D" id="3.40.50.620">
    <property type="entry name" value="HUPs"/>
    <property type="match status" value="1"/>
</dbReference>
<evidence type="ECO:0000256" key="4">
    <source>
        <dbReference type="ARBA" id="ARBA00022741"/>
    </source>
</evidence>
<sequence length="381" mass="42734">MQGLIFFNKFRQILGTIPVFGYIMHSMDANKRKKVAVGMSGGVDSSVAALLLKEQGYEVTGIFMQCWDVEDDGCAADEDKAYALQTATALDIPFKTLDFRDEYKTRVIDYFYAEYEAGRTPNPDVMCNKEIKFGIFYEWAVKEGLDFVATGHYAGVVHRDGEYKLLKGIDEGKDQSYFLYRLGQKQLERTLFPLRELHKSEVRKLAKDKMLPSYKRPESMGICFIGEVDIKDFLKKRIEEKKGKVVTLAGEEVGDHDGVWFLTVGQRHGFRLTKYFGDPMYVIAKDAATNTLTVGSYEEALKDSFEVSDLSWVGRDSFTNTDEIKCDVRIRHLGKLTACVVKKSADGHLTVGLSGKIFGVAPGQSAVFYKGEEVLGGGPII</sequence>
<dbReference type="InterPro" id="IPR023382">
    <property type="entry name" value="MnmA-like_central_sf"/>
</dbReference>
<dbReference type="FunFam" id="3.40.50.620:FF:000115">
    <property type="entry name" value="tRNA-specific 2-thiouridylase MnmA"/>
    <property type="match status" value="1"/>
</dbReference>
<gene>
    <name evidence="9" type="primary">mnmA</name>
    <name evidence="12" type="ORF">DEP93_02685</name>
</gene>
<dbReference type="Pfam" id="PF03054">
    <property type="entry name" value="tRNA_Me_trans"/>
    <property type="match status" value="1"/>
</dbReference>
<feature type="domain" description="tRNA-specific 2-thiouridylase MnmA-like central" evidence="11">
    <location>
        <begin position="231"/>
        <end position="295"/>
    </location>
</feature>
<feature type="binding site" evidence="9">
    <location>
        <position position="151"/>
    </location>
    <ligand>
        <name>ATP</name>
        <dbReference type="ChEBI" id="CHEBI:30616"/>
    </ligand>
</feature>
<dbReference type="GO" id="GO:0005524">
    <property type="term" value="F:ATP binding"/>
    <property type="evidence" value="ECO:0007669"/>
    <property type="project" value="UniProtKB-KW"/>
</dbReference>
<feature type="domain" description="tRNA-specific 2-thiouridylase MnmA-like C-terminal" evidence="10">
    <location>
        <begin position="303"/>
        <end position="380"/>
    </location>
</feature>
<dbReference type="InterPro" id="IPR004506">
    <property type="entry name" value="MnmA-like"/>
</dbReference>
<dbReference type="AlphaFoldDB" id="A0A3D0ZRL8"/>
<feature type="active site" description="Cysteine persulfide intermediate" evidence="9">
    <location>
        <position position="223"/>
    </location>
</feature>
<feature type="active site" description="Nucleophile" evidence="9">
    <location>
        <position position="127"/>
    </location>
</feature>
<dbReference type="Proteomes" id="UP000263336">
    <property type="component" value="Unassembled WGS sequence"/>
</dbReference>
<dbReference type="Pfam" id="PF20258">
    <property type="entry name" value="tRNA_Me_trans_C"/>
    <property type="match status" value="1"/>
</dbReference>
<feature type="site" description="Interaction with tRNA" evidence="9">
    <location>
        <position position="364"/>
    </location>
</feature>
<proteinExistence type="inferred from homology"/>
<dbReference type="InterPro" id="IPR014729">
    <property type="entry name" value="Rossmann-like_a/b/a_fold"/>
</dbReference>
<keyword evidence="7" id="KW-1015">Disulfide bond</keyword>
<keyword evidence="1 9" id="KW-0820">tRNA-binding</keyword>
<dbReference type="InterPro" id="IPR046885">
    <property type="entry name" value="MnmA-like_C"/>
</dbReference>
<dbReference type="NCBIfam" id="TIGR00420">
    <property type="entry name" value="trmU"/>
    <property type="match status" value="1"/>
</dbReference>
<evidence type="ECO:0000259" key="10">
    <source>
        <dbReference type="Pfam" id="PF20258"/>
    </source>
</evidence>
<dbReference type="SUPFAM" id="SSF52402">
    <property type="entry name" value="Adenine nucleotide alpha hydrolases-like"/>
    <property type="match status" value="1"/>
</dbReference>
<feature type="binding site" evidence="9">
    <location>
        <position position="64"/>
    </location>
    <ligand>
        <name>ATP</name>
        <dbReference type="ChEBI" id="CHEBI:30616"/>
    </ligand>
</feature>
<dbReference type="EC" id="2.8.1.13" evidence="9"/>
<name>A0A3D0ZRL8_UNCKA</name>
<feature type="binding site" evidence="9">
    <location>
        <begin position="38"/>
        <end position="45"/>
    </location>
    <ligand>
        <name>ATP</name>
        <dbReference type="ChEBI" id="CHEBI:30616"/>
    </ligand>
</feature>
<dbReference type="EMBL" id="DOZN01000018">
    <property type="protein sequence ID" value="HCC42353.1"/>
    <property type="molecule type" value="Genomic_DNA"/>
</dbReference>
<dbReference type="PANTHER" id="PTHR11933">
    <property type="entry name" value="TRNA 5-METHYLAMINOMETHYL-2-THIOURIDYLATE -METHYLTRANSFERASE"/>
    <property type="match status" value="1"/>
</dbReference>
<evidence type="ECO:0000256" key="9">
    <source>
        <dbReference type="HAMAP-Rule" id="MF_00144"/>
    </source>
</evidence>
<evidence type="ECO:0000256" key="8">
    <source>
        <dbReference type="ARBA" id="ARBA00051542"/>
    </source>
</evidence>
<protein>
    <recommendedName>
        <fullName evidence="9">tRNA-specific 2-thiouridylase MnmA</fullName>
        <ecNumber evidence="9">2.8.1.13</ecNumber>
    </recommendedName>
</protein>
<comment type="caution">
    <text evidence="9">Lacks conserved residue(s) required for the propagation of feature annotation.</text>
</comment>
<accession>A0A3D0ZRL8</accession>
<evidence type="ECO:0000313" key="13">
    <source>
        <dbReference type="Proteomes" id="UP000263336"/>
    </source>
</evidence>